<sequence>MAAREEIHTHLGSCDILINCAGGNHPKGTTTQDYPWPDDLDGVAEEVTTFFDLDL</sequence>
<evidence type="ECO:0000313" key="2">
    <source>
        <dbReference type="Proteomes" id="UP001232445"/>
    </source>
</evidence>
<accession>A0ABU0CQC5</accession>
<dbReference type="EMBL" id="JAUSUQ010000004">
    <property type="protein sequence ID" value="MDQ0338579.1"/>
    <property type="molecule type" value="Genomic_DNA"/>
</dbReference>
<comment type="caution">
    <text evidence="1">The sequence shown here is derived from an EMBL/GenBank/DDBJ whole genome shotgun (WGS) entry which is preliminary data.</text>
</comment>
<proteinExistence type="predicted"/>
<dbReference type="Proteomes" id="UP001232445">
    <property type="component" value="Unassembled WGS sequence"/>
</dbReference>
<name>A0ABU0CQC5_9BACI</name>
<reference evidence="1 2" key="1">
    <citation type="submission" date="2023-07" db="EMBL/GenBank/DDBJ databases">
        <title>Genomic Encyclopedia of Type Strains, Phase IV (KMG-IV): sequencing the most valuable type-strain genomes for metagenomic binning, comparative biology and taxonomic classification.</title>
        <authorList>
            <person name="Goeker M."/>
        </authorList>
    </citation>
    <scope>NUCLEOTIDE SEQUENCE [LARGE SCALE GENOMIC DNA]</scope>
    <source>
        <strain evidence="1 2">DSM 17740</strain>
    </source>
</reference>
<keyword evidence="2" id="KW-1185">Reference proteome</keyword>
<protein>
    <submittedName>
        <fullName evidence="1">NAD(P)-dependent dehydrogenase (Short-subunit alcohol dehydrogenase family)</fullName>
    </submittedName>
</protein>
<evidence type="ECO:0000313" key="1">
    <source>
        <dbReference type="EMBL" id="MDQ0338579.1"/>
    </source>
</evidence>
<organism evidence="1 2">
    <name type="scientific">Caldalkalibacillus uzonensis</name>
    <dbReference type="NCBI Taxonomy" id="353224"/>
    <lineage>
        <taxon>Bacteria</taxon>
        <taxon>Bacillati</taxon>
        <taxon>Bacillota</taxon>
        <taxon>Bacilli</taxon>
        <taxon>Bacillales</taxon>
        <taxon>Bacillaceae</taxon>
        <taxon>Caldalkalibacillus</taxon>
    </lineage>
</organism>
<gene>
    <name evidence="1" type="ORF">J2S00_001365</name>
</gene>